<dbReference type="GO" id="GO:0008270">
    <property type="term" value="F:zinc ion binding"/>
    <property type="evidence" value="ECO:0007669"/>
    <property type="project" value="InterPro"/>
</dbReference>
<evidence type="ECO:0000259" key="1">
    <source>
        <dbReference type="Pfam" id="PF01844"/>
    </source>
</evidence>
<protein>
    <recommendedName>
        <fullName evidence="1">HNH domain-containing protein</fullName>
    </recommendedName>
</protein>
<dbReference type="EMBL" id="BARU01003031">
    <property type="protein sequence ID" value="GAH19961.1"/>
    <property type="molecule type" value="Genomic_DNA"/>
</dbReference>
<dbReference type="CDD" id="cd00085">
    <property type="entry name" value="HNHc"/>
    <property type="match status" value="1"/>
</dbReference>
<accession>X1DGJ4</accession>
<evidence type="ECO:0000313" key="2">
    <source>
        <dbReference type="EMBL" id="GAH19961.1"/>
    </source>
</evidence>
<dbReference type="GO" id="GO:0004519">
    <property type="term" value="F:endonuclease activity"/>
    <property type="evidence" value="ECO:0007669"/>
    <property type="project" value="InterPro"/>
</dbReference>
<feature type="domain" description="HNH" evidence="1">
    <location>
        <begin position="71"/>
        <end position="108"/>
    </location>
</feature>
<dbReference type="InterPro" id="IPR002711">
    <property type="entry name" value="HNH"/>
</dbReference>
<dbReference type="GO" id="GO:0003676">
    <property type="term" value="F:nucleic acid binding"/>
    <property type="evidence" value="ECO:0007669"/>
    <property type="project" value="InterPro"/>
</dbReference>
<organism evidence="2">
    <name type="scientific">marine sediment metagenome</name>
    <dbReference type="NCBI Taxonomy" id="412755"/>
    <lineage>
        <taxon>unclassified sequences</taxon>
        <taxon>metagenomes</taxon>
        <taxon>ecological metagenomes</taxon>
    </lineage>
</organism>
<feature type="non-terminal residue" evidence="2">
    <location>
        <position position="1"/>
    </location>
</feature>
<dbReference type="Pfam" id="PF01844">
    <property type="entry name" value="HNH"/>
    <property type="match status" value="1"/>
</dbReference>
<gene>
    <name evidence="2" type="ORF">S03H2_06790</name>
</gene>
<dbReference type="AlphaFoldDB" id="X1DGJ4"/>
<proteinExistence type="predicted"/>
<reference evidence="2" key="1">
    <citation type="journal article" date="2014" name="Front. Microbiol.">
        <title>High frequency of phylogenetically diverse reductive dehalogenase-homologous genes in deep subseafloor sedimentary metagenomes.</title>
        <authorList>
            <person name="Kawai M."/>
            <person name="Futagami T."/>
            <person name="Toyoda A."/>
            <person name="Takaki Y."/>
            <person name="Nishi S."/>
            <person name="Hori S."/>
            <person name="Arai W."/>
            <person name="Tsubouchi T."/>
            <person name="Morono Y."/>
            <person name="Uchiyama I."/>
            <person name="Ito T."/>
            <person name="Fujiyama A."/>
            <person name="Inagaki F."/>
            <person name="Takami H."/>
        </authorList>
    </citation>
    <scope>NUCLEOTIDE SEQUENCE</scope>
    <source>
        <strain evidence="2">Expedition CK06-06</strain>
    </source>
</reference>
<name>X1DGJ4_9ZZZZ</name>
<comment type="caution">
    <text evidence="2">The sequence shown here is derived from an EMBL/GenBank/DDBJ whole genome shotgun (WGS) entry which is preliminary data.</text>
</comment>
<dbReference type="Gene3D" id="1.10.30.50">
    <property type="match status" value="1"/>
</dbReference>
<sequence>EKPLPQGRRKYCDGKCGYEFFVKHNFGLLRFKIFERDDYTCQNKDCGYKWEAFDETKENWGEHQDKHGFTVGDRLNCDHITPICLGGAEFDEANLQTLCVECHKKKTKGEVSFIAAIEREVRLCVEEITWEEIALEEAIRFEEKRKRYGDFWKSLGVGV</sequence>
<dbReference type="InterPro" id="IPR003615">
    <property type="entry name" value="HNH_nuc"/>
</dbReference>